<reference evidence="1" key="1">
    <citation type="submission" date="2014-09" db="EMBL/GenBank/DDBJ databases">
        <authorList>
            <person name="Magalhaes I.L.F."/>
            <person name="Oliveira U."/>
            <person name="Santos F.R."/>
            <person name="Vidigal T.H.D.A."/>
            <person name="Brescovit A.D."/>
            <person name="Santos A.J."/>
        </authorList>
    </citation>
    <scope>NUCLEOTIDE SEQUENCE</scope>
    <source>
        <tissue evidence="1">Shoot tissue taken approximately 20 cm above the soil surface</tissue>
    </source>
</reference>
<reference evidence="1" key="2">
    <citation type="journal article" date="2015" name="Data Brief">
        <title>Shoot transcriptome of the giant reed, Arundo donax.</title>
        <authorList>
            <person name="Barrero R.A."/>
            <person name="Guerrero F.D."/>
            <person name="Moolhuijzen P."/>
            <person name="Goolsby J.A."/>
            <person name="Tidwell J."/>
            <person name="Bellgard S.E."/>
            <person name="Bellgard M.I."/>
        </authorList>
    </citation>
    <scope>NUCLEOTIDE SEQUENCE</scope>
    <source>
        <tissue evidence="1">Shoot tissue taken approximately 20 cm above the soil surface</tissue>
    </source>
</reference>
<dbReference type="AlphaFoldDB" id="A0A0A9ADB2"/>
<dbReference type="EMBL" id="GBRH01250925">
    <property type="protein sequence ID" value="JAD46970.1"/>
    <property type="molecule type" value="Transcribed_RNA"/>
</dbReference>
<protein>
    <submittedName>
        <fullName evidence="1">Uncharacterized protein</fullName>
    </submittedName>
</protein>
<organism evidence="1">
    <name type="scientific">Arundo donax</name>
    <name type="common">Giant reed</name>
    <name type="synonym">Donax arundinaceus</name>
    <dbReference type="NCBI Taxonomy" id="35708"/>
    <lineage>
        <taxon>Eukaryota</taxon>
        <taxon>Viridiplantae</taxon>
        <taxon>Streptophyta</taxon>
        <taxon>Embryophyta</taxon>
        <taxon>Tracheophyta</taxon>
        <taxon>Spermatophyta</taxon>
        <taxon>Magnoliopsida</taxon>
        <taxon>Liliopsida</taxon>
        <taxon>Poales</taxon>
        <taxon>Poaceae</taxon>
        <taxon>PACMAD clade</taxon>
        <taxon>Arundinoideae</taxon>
        <taxon>Arundineae</taxon>
        <taxon>Arundo</taxon>
    </lineage>
</organism>
<accession>A0A0A9ADB2</accession>
<proteinExistence type="predicted"/>
<name>A0A0A9ADB2_ARUDO</name>
<sequence length="37" mass="4461">MIEHRSVFSLRIVEFALFPYQLSLYGFKRTRRLGVET</sequence>
<evidence type="ECO:0000313" key="1">
    <source>
        <dbReference type="EMBL" id="JAD46970.1"/>
    </source>
</evidence>